<sequence length="267" mass="29225">MAADAGTYLYAVAHGAGAAPPEELTGVAGAPVRAITRAGLAAYVSTVPLDEFGEEPLRRSMEDLDWLDRTARAHHHVVEEVARRTVTVPVRLVTVYSGDDQVRALLDERHDDFTQALARVAGRREWGVKVYAGSGERADPGTKDDGRDEGTSASSPGMAYLKRRQASLRGREEAMRRAWERAERVHDVLRSIAVASRRHRVQDPQLSGRAEGMVLNGAYLVEDDRSQEFARVLEELRAQGGEIELTGPWAPYSFAMLDDPVDHGGAA</sequence>
<feature type="region of interest" description="Disordered" evidence="4">
    <location>
        <begin position="132"/>
        <end position="158"/>
    </location>
</feature>
<evidence type="ECO:0000256" key="3">
    <source>
        <dbReference type="ARBA" id="ARBA00035643"/>
    </source>
</evidence>
<proteinExistence type="inferred from homology"/>
<organism evidence="5 6">
    <name type="scientific">Nonomuraea indica</name>
    <dbReference type="NCBI Taxonomy" id="1581193"/>
    <lineage>
        <taxon>Bacteria</taxon>
        <taxon>Bacillati</taxon>
        <taxon>Actinomycetota</taxon>
        <taxon>Actinomycetes</taxon>
        <taxon>Streptosporangiales</taxon>
        <taxon>Streptosporangiaceae</taxon>
        <taxon>Nonomuraea</taxon>
    </lineage>
</organism>
<protein>
    <submittedName>
        <fullName evidence="5">GvpL/GvpF family gas vesicle protein</fullName>
    </submittedName>
</protein>
<gene>
    <name evidence="5" type="ORF">ACIBP5_11170</name>
</gene>
<name>A0ABW8A193_9ACTN</name>
<dbReference type="PANTHER" id="PTHR36852:SF1">
    <property type="entry name" value="PROTEIN GVPL 2"/>
    <property type="match status" value="1"/>
</dbReference>
<comment type="similarity">
    <text evidence="3">Belongs to the gas vesicle GvpF/GvpL family.</text>
</comment>
<evidence type="ECO:0000256" key="2">
    <source>
        <dbReference type="ARBA" id="ARBA00035108"/>
    </source>
</evidence>
<evidence type="ECO:0000256" key="4">
    <source>
        <dbReference type="SAM" id="MobiDB-lite"/>
    </source>
</evidence>
<comment type="caution">
    <text evidence="5">The sequence shown here is derived from an EMBL/GenBank/DDBJ whole genome shotgun (WGS) entry which is preliminary data.</text>
</comment>
<evidence type="ECO:0000313" key="6">
    <source>
        <dbReference type="Proteomes" id="UP001612928"/>
    </source>
</evidence>
<dbReference type="PANTHER" id="PTHR36852">
    <property type="entry name" value="PROTEIN GVPL 2"/>
    <property type="match status" value="1"/>
</dbReference>
<dbReference type="Pfam" id="PF06386">
    <property type="entry name" value="GvpL_GvpF"/>
    <property type="match status" value="1"/>
</dbReference>
<keyword evidence="6" id="KW-1185">Reference proteome</keyword>
<accession>A0ABW8A193</accession>
<dbReference type="RefSeq" id="WP_101789870.1">
    <property type="nucleotide sequence ID" value="NZ_JBITMB010000002.1"/>
</dbReference>
<reference evidence="5 6" key="1">
    <citation type="submission" date="2024-10" db="EMBL/GenBank/DDBJ databases">
        <title>The Natural Products Discovery Center: Release of the First 8490 Sequenced Strains for Exploring Actinobacteria Biosynthetic Diversity.</title>
        <authorList>
            <person name="Kalkreuter E."/>
            <person name="Kautsar S.A."/>
            <person name="Yang D."/>
            <person name="Bader C.D."/>
            <person name="Teijaro C.N."/>
            <person name="Fluegel L."/>
            <person name="Davis C.M."/>
            <person name="Simpson J.R."/>
            <person name="Lauterbach L."/>
            <person name="Steele A.D."/>
            <person name="Gui C."/>
            <person name="Meng S."/>
            <person name="Li G."/>
            <person name="Viehrig K."/>
            <person name="Ye F."/>
            <person name="Su P."/>
            <person name="Kiefer A.F."/>
            <person name="Nichols A."/>
            <person name="Cepeda A.J."/>
            <person name="Yan W."/>
            <person name="Fan B."/>
            <person name="Jiang Y."/>
            <person name="Adhikari A."/>
            <person name="Zheng C.-J."/>
            <person name="Schuster L."/>
            <person name="Cowan T.M."/>
            <person name="Smanski M.J."/>
            <person name="Chevrette M.G."/>
            <person name="De Carvalho L.P.S."/>
            <person name="Shen B."/>
        </authorList>
    </citation>
    <scope>NUCLEOTIDE SEQUENCE [LARGE SCALE GENOMIC DNA]</scope>
    <source>
        <strain evidence="5 6">NPDC049503</strain>
    </source>
</reference>
<dbReference type="InterPro" id="IPR009430">
    <property type="entry name" value="GvpL/GvpF"/>
</dbReference>
<feature type="compositionally biased region" description="Basic and acidic residues" evidence="4">
    <location>
        <begin position="136"/>
        <end position="150"/>
    </location>
</feature>
<evidence type="ECO:0000256" key="1">
    <source>
        <dbReference type="ARBA" id="ARBA00022987"/>
    </source>
</evidence>
<dbReference type="EMBL" id="JBITMB010000002">
    <property type="protein sequence ID" value="MFI7440513.1"/>
    <property type="molecule type" value="Genomic_DNA"/>
</dbReference>
<comment type="subcellular location">
    <subcellularLocation>
        <location evidence="2">Gas vesicle</location>
    </subcellularLocation>
</comment>
<evidence type="ECO:0000313" key="5">
    <source>
        <dbReference type="EMBL" id="MFI7440513.1"/>
    </source>
</evidence>
<keyword evidence="1" id="KW-0304">Gas vesicle</keyword>
<dbReference type="Proteomes" id="UP001612928">
    <property type="component" value="Unassembled WGS sequence"/>
</dbReference>